<organism evidence="1 2">
    <name type="scientific">Parahaliea aestuarii</name>
    <dbReference type="NCBI Taxonomy" id="1852021"/>
    <lineage>
        <taxon>Bacteria</taxon>
        <taxon>Pseudomonadati</taxon>
        <taxon>Pseudomonadota</taxon>
        <taxon>Gammaproteobacteria</taxon>
        <taxon>Cellvibrionales</taxon>
        <taxon>Halieaceae</taxon>
        <taxon>Parahaliea</taxon>
    </lineage>
</organism>
<evidence type="ECO:0000313" key="2">
    <source>
        <dbReference type="Proteomes" id="UP000321933"/>
    </source>
</evidence>
<evidence type="ECO:0000313" key="1">
    <source>
        <dbReference type="EMBL" id="TXS93111.1"/>
    </source>
</evidence>
<sequence>MNRREFMQCAALLVSGVAATRNSLALSEEQKHYLAKANYNRTPADYFNEAQRRTVAAVAETIMPATDTPGAIDAGVPGFIENMVQDWLNKAERGIFDQGLAELMASTQRSYGKSFEMLEPAQQRDCLEALESAASDSAWYDFGNTQRVFVSDAPFICQMKELTIWGFFTSETGATQVLRYEAMPMTFDGNRELGPDDSSWAGNPF</sequence>
<proteinExistence type="predicted"/>
<dbReference type="OrthoDB" id="6385145at2"/>
<dbReference type="AlphaFoldDB" id="A0A5C9A119"/>
<protein>
    <submittedName>
        <fullName evidence="1">Gluconate 2-dehydrogenase subunit 3 family protein</fullName>
    </submittedName>
</protein>
<gene>
    <name evidence="1" type="ORF">FVW59_04420</name>
</gene>
<accession>A0A5C9A119</accession>
<dbReference type="EMBL" id="VRYZ01000002">
    <property type="protein sequence ID" value="TXS93111.1"/>
    <property type="molecule type" value="Genomic_DNA"/>
</dbReference>
<keyword evidence="2" id="KW-1185">Reference proteome</keyword>
<dbReference type="Pfam" id="PF13618">
    <property type="entry name" value="Gluconate_2-dh3"/>
    <property type="match status" value="1"/>
</dbReference>
<reference evidence="1 2" key="1">
    <citation type="submission" date="2019-08" db="EMBL/GenBank/DDBJ databases">
        <title>Parahaliea maris sp. nov., isolated from the surface seawater.</title>
        <authorList>
            <person name="Liu Y."/>
        </authorList>
    </citation>
    <scope>NUCLEOTIDE SEQUENCE [LARGE SCALE GENOMIC DNA]</scope>
    <source>
        <strain evidence="1 2">S2-26</strain>
    </source>
</reference>
<dbReference type="InterPro" id="IPR027056">
    <property type="entry name" value="Gluconate_2DH_su3"/>
</dbReference>
<comment type="caution">
    <text evidence="1">The sequence shown here is derived from an EMBL/GenBank/DDBJ whole genome shotgun (WGS) entry which is preliminary data.</text>
</comment>
<dbReference type="Proteomes" id="UP000321933">
    <property type="component" value="Unassembled WGS sequence"/>
</dbReference>
<name>A0A5C9A119_9GAMM</name>
<dbReference type="RefSeq" id="WP_148063047.1">
    <property type="nucleotide sequence ID" value="NZ_VRYZ01000002.1"/>
</dbReference>